<dbReference type="InterPro" id="IPR008767">
    <property type="entry name" value="Phage_SPP1_head-tail_adaptor"/>
</dbReference>
<dbReference type="OrthoDB" id="7998779at2"/>
<dbReference type="Gene3D" id="2.40.10.270">
    <property type="entry name" value="Bacteriophage SPP1 head-tail adaptor protein"/>
    <property type="match status" value="1"/>
</dbReference>
<evidence type="ECO:0000313" key="2">
    <source>
        <dbReference type="Proteomes" id="UP000196878"/>
    </source>
</evidence>
<name>A0A212AC21_9RHOB</name>
<organism evidence="1 2">
    <name type="scientific">Haematobacter genomosp. 1</name>
    <dbReference type="NCBI Taxonomy" id="366618"/>
    <lineage>
        <taxon>Bacteria</taxon>
        <taxon>Pseudomonadati</taxon>
        <taxon>Pseudomonadota</taxon>
        <taxon>Alphaproteobacteria</taxon>
        <taxon>Rhodobacterales</taxon>
        <taxon>Paracoccaceae</taxon>
        <taxon>Haematobacter</taxon>
    </lineage>
</organism>
<comment type="caution">
    <text evidence="1">The sequence shown here is derived from an EMBL/GenBank/DDBJ whole genome shotgun (WGS) entry which is preliminary data.</text>
</comment>
<sequence length="143" mass="15521">MVCASRDGRGCGFVGTVRRGSADRQQAQEAAVNAAGDRNFRVAFDEPVATPNGQGGQLMGWTERLQAYAAIRWLRGSETVIAARLAGRQPAVVTIPASAIARLITTEWRMRDIRSGDEFNIRSMVESDDRADIELTVEKGVAV</sequence>
<gene>
    <name evidence="1" type="ORF">CDV49_08250</name>
</gene>
<reference evidence="1 2" key="1">
    <citation type="submission" date="2016-12" db="EMBL/GenBank/DDBJ databases">
        <title>Comparison of Traditional DNA-DNA Hybridization with In Silico Genomic Analysis.</title>
        <authorList>
            <person name="Nicholson A.C."/>
            <person name="Humrighouse B.W."/>
            <person name="Graziano J."/>
            <person name="Lasker B."/>
            <person name="Whitney A.M."/>
            <person name="Mcquiston J.R."/>
        </authorList>
    </citation>
    <scope>NUCLEOTIDE SEQUENCE [LARGE SCALE GENOMIC DNA]</scope>
    <source>
        <strain evidence="1 2">H2240</strain>
    </source>
</reference>
<dbReference type="AlphaFoldDB" id="A0A212AC21"/>
<proteinExistence type="predicted"/>
<accession>A0A212AC21</accession>
<protein>
    <submittedName>
        <fullName evidence="1">Phage head-tail adapter protein</fullName>
    </submittedName>
</protein>
<dbReference type="EMBL" id="NIPW01000011">
    <property type="protein sequence ID" value="OWJ78417.1"/>
    <property type="molecule type" value="Genomic_DNA"/>
</dbReference>
<evidence type="ECO:0000313" key="1">
    <source>
        <dbReference type="EMBL" id="OWJ78417.1"/>
    </source>
</evidence>
<dbReference type="InterPro" id="IPR038666">
    <property type="entry name" value="SSP1_head-tail_sf"/>
</dbReference>
<dbReference type="Proteomes" id="UP000196878">
    <property type="component" value="Unassembled WGS sequence"/>
</dbReference>
<keyword evidence="2" id="KW-1185">Reference proteome</keyword>
<dbReference type="Pfam" id="PF05521">
    <property type="entry name" value="Phage_HCP"/>
    <property type="match status" value="1"/>
</dbReference>